<geneLocation type="plasmid" evidence="1 2">
    <name>IRBL74_p</name>
</geneLocation>
<name>U4Q8J3_9HYPH</name>
<organism evidence="1 2">
    <name type="scientific">Agrobacterium pusense</name>
    <dbReference type="NCBI Taxonomy" id="648995"/>
    <lineage>
        <taxon>Bacteria</taxon>
        <taxon>Pseudomonadati</taxon>
        <taxon>Pseudomonadota</taxon>
        <taxon>Alphaproteobacteria</taxon>
        <taxon>Hyphomicrobiales</taxon>
        <taxon>Rhizobiaceae</taxon>
        <taxon>Rhizobium/Agrobacterium group</taxon>
        <taxon>Agrobacterium</taxon>
    </lineage>
</organism>
<dbReference type="AlphaFoldDB" id="U4Q8J3"/>
<evidence type="ECO:0000313" key="1">
    <source>
        <dbReference type="EMBL" id="CDI12337.1"/>
    </source>
</evidence>
<proteinExistence type="predicted"/>
<evidence type="ECO:0000313" key="2">
    <source>
        <dbReference type="Proteomes" id="UP000016944"/>
    </source>
</evidence>
<dbReference type="KEGG" id="rir:BN877_p0622"/>
<accession>U4Q8J3</accession>
<dbReference type="Proteomes" id="UP000016944">
    <property type="component" value="Plasmid IRBL74_p"/>
</dbReference>
<dbReference type="HOGENOM" id="CLU_2828302_0_0_5"/>
<reference evidence="1 2" key="1">
    <citation type="journal article" date="2013" name="Genome Announc.">
        <title>Complete Genome Sequence of the Sesbania Symbiont and Rice Growth-Promoting Endophyte Rhizobium sp. Strain IRBG74.</title>
        <authorList>
            <person name="Crook M.B."/>
            <person name="Mitra S."/>
            <person name="Ane J.M."/>
            <person name="Sadowsky M.J."/>
            <person name="Gyaneshwar P."/>
        </authorList>
    </citation>
    <scope>NUCLEOTIDE SEQUENCE [LARGE SCALE GENOMIC DNA]</scope>
    <source>
        <strain evidence="1 2">IRBG74</strain>
        <plasmid evidence="2">IRBL74_p</plasmid>
    </source>
</reference>
<gene>
    <name evidence="1" type="ORF">BN877_p0622</name>
</gene>
<dbReference type="EMBL" id="HG518324">
    <property type="protein sequence ID" value="CDI12337.1"/>
    <property type="molecule type" value="Genomic_DNA"/>
</dbReference>
<protein>
    <submittedName>
        <fullName evidence="1">Uncharacterized protein</fullName>
    </submittedName>
</protein>
<sequence>MHRSICLMIKAYCIDDSDHINRMKLYLYRYNSYLSTKWVNVTATTKRTTCAQYKMHYYADCIGRLS</sequence>
<keyword evidence="1" id="KW-0614">Plasmid</keyword>